<feature type="compositionally biased region" description="Basic and acidic residues" evidence="4">
    <location>
        <begin position="409"/>
        <end position="422"/>
    </location>
</feature>
<feature type="region of interest" description="Disordered" evidence="4">
    <location>
        <begin position="403"/>
        <end position="428"/>
    </location>
</feature>
<feature type="domain" description="THUMP" evidence="5">
    <location>
        <begin position="47"/>
        <end position="158"/>
    </location>
</feature>
<comment type="caution">
    <text evidence="6">The sequence shown here is derived from an EMBL/GenBank/DDBJ whole genome shotgun (WGS) entry which is preliminary data.</text>
</comment>
<dbReference type="GO" id="GO:0052915">
    <property type="term" value="F:23S rRNA (guanine(2445)-N(2))-methyltransferase activity"/>
    <property type="evidence" value="ECO:0007669"/>
    <property type="project" value="UniProtKB-EC"/>
</dbReference>
<dbReference type="CDD" id="cd11715">
    <property type="entry name" value="THUMP_AdoMetMT"/>
    <property type="match status" value="1"/>
</dbReference>
<dbReference type="Pfam" id="PF22020">
    <property type="entry name" value="RlmL_1st"/>
    <property type="match status" value="1"/>
</dbReference>
<dbReference type="Proteomes" id="UP000286947">
    <property type="component" value="Unassembled WGS sequence"/>
</dbReference>
<name>A0A433SEH4_9BURK</name>
<dbReference type="PROSITE" id="PS51165">
    <property type="entry name" value="THUMP"/>
    <property type="match status" value="1"/>
</dbReference>
<organism evidence="6 7">
    <name type="scientific">Saezia sanguinis</name>
    <dbReference type="NCBI Taxonomy" id="1965230"/>
    <lineage>
        <taxon>Bacteria</taxon>
        <taxon>Pseudomonadati</taxon>
        <taxon>Pseudomonadota</taxon>
        <taxon>Betaproteobacteria</taxon>
        <taxon>Burkholderiales</taxon>
        <taxon>Saeziaceae</taxon>
        <taxon>Saezia</taxon>
    </lineage>
</organism>
<dbReference type="InterPro" id="IPR029063">
    <property type="entry name" value="SAM-dependent_MTases_sf"/>
</dbReference>
<dbReference type="SUPFAM" id="SSF53335">
    <property type="entry name" value="S-adenosyl-L-methionine-dependent methyltransferases"/>
    <property type="match status" value="1"/>
</dbReference>
<dbReference type="PANTHER" id="PTHR47313">
    <property type="entry name" value="RIBOSOMAL RNA LARGE SUBUNIT METHYLTRANSFERASE K/L"/>
    <property type="match status" value="1"/>
</dbReference>
<protein>
    <submittedName>
        <fullName evidence="6">Ribosomal RNA large subunit methyltransferase L</fullName>
        <ecNumber evidence="6">2.1.1.173</ecNumber>
    </submittedName>
</protein>
<dbReference type="EMBL" id="PQSP01000002">
    <property type="protein sequence ID" value="RUS67138.1"/>
    <property type="molecule type" value="Genomic_DNA"/>
</dbReference>
<dbReference type="Pfam" id="PF02926">
    <property type="entry name" value="THUMP"/>
    <property type="match status" value="1"/>
</dbReference>
<keyword evidence="1 6" id="KW-0489">Methyltransferase</keyword>
<dbReference type="InterPro" id="IPR054170">
    <property type="entry name" value="RlmL_1st"/>
</dbReference>
<dbReference type="EC" id="2.1.1.173" evidence="6"/>
<dbReference type="PANTHER" id="PTHR47313:SF1">
    <property type="entry name" value="RIBOSOMAL RNA LARGE SUBUNIT METHYLTRANSFERASE K_L"/>
    <property type="match status" value="1"/>
</dbReference>
<evidence type="ECO:0000256" key="1">
    <source>
        <dbReference type="ARBA" id="ARBA00022603"/>
    </source>
</evidence>
<dbReference type="GO" id="GO:0070043">
    <property type="term" value="F:rRNA (guanine-N7-)-methyltransferase activity"/>
    <property type="evidence" value="ECO:0007669"/>
    <property type="project" value="TreeGrafter"/>
</dbReference>
<dbReference type="AlphaFoldDB" id="A0A433SEH4"/>
<sequence length="428" mass="47820">MHTNYHYFLPCAAGVEPYLEQEVAKLASAALCTVRHGGVAVRGPWDLCMQLNLHSRLAQRVLLQVAHARYQSEHDVYKISRETPWEKWFNTTSTFRIDATSRKSPLHSLNFALLRVKDGIADRFRDMSGERPNVDTRQPDVQILTHFDEQTITLYMDTSGEPLFKRGWRQNQGDAPLKETLAAAMLVASDWAYQQGEALLDPCCGSGTIAIEAAQIACGIAPGLQRRFSFENLKPHKPAAWAQIKQQAQQQVHPPTAAIFASDVSFRMVDFARRNAERAGVTHAIDFHGGDALQRPAPVAKGMMLINPPYGERISPRGSIHARASGTERRPSSLPTSQTAADDDFFPLLASHWKRAFDGWTAWVLTPDMKLPQLMRLKASRRIPMWNGPIECRLMRFDIVAGSARTPKPSKEDPAAKSHNHTDNAPSD</sequence>
<evidence type="ECO:0000313" key="7">
    <source>
        <dbReference type="Proteomes" id="UP000286947"/>
    </source>
</evidence>
<dbReference type="InterPro" id="IPR000241">
    <property type="entry name" value="RlmKL-like_Mtase"/>
</dbReference>
<accession>A0A433SEH4</accession>
<evidence type="ECO:0000313" key="6">
    <source>
        <dbReference type="EMBL" id="RUS67138.1"/>
    </source>
</evidence>
<dbReference type="InterPro" id="IPR004114">
    <property type="entry name" value="THUMP_dom"/>
</dbReference>
<evidence type="ECO:0000256" key="2">
    <source>
        <dbReference type="ARBA" id="ARBA00022679"/>
    </source>
</evidence>
<dbReference type="Gene3D" id="3.30.2130.30">
    <property type="match status" value="1"/>
</dbReference>
<dbReference type="Pfam" id="PF01170">
    <property type="entry name" value="UPF0020"/>
    <property type="match status" value="1"/>
</dbReference>
<dbReference type="SMART" id="SM00981">
    <property type="entry name" value="THUMP"/>
    <property type="match status" value="1"/>
</dbReference>
<evidence type="ECO:0000256" key="4">
    <source>
        <dbReference type="SAM" id="MobiDB-lite"/>
    </source>
</evidence>
<keyword evidence="7" id="KW-1185">Reference proteome</keyword>
<dbReference type="Gene3D" id="3.40.50.150">
    <property type="entry name" value="Vaccinia Virus protein VP39"/>
    <property type="match status" value="1"/>
</dbReference>
<dbReference type="GO" id="GO:0003723">
    <property type="term" value="F:RNA binding"/>
    <property type="evidence" value="ECO:0007669"/>
    <property type="project" value="UniProtKB-UniRule"/>
</dbReference>
<evidence type="ECO:0000259" key="5">
    <source>
        <dbReference type="PROSITE" id="PS51165"/>
    </source>
</evidence>
<proteinExistence type="predicted"/>
<dbReference type="RefSeq" id="WP_126978963.1">
    <property type="nucleotide sequence ID" value="NZ_PQSP01000002.1"/>
</dbReference>
<dbReference type="OrthoDB" id="9809404at2"/>
<keyword evidence="2 6" id="KW-0808">Transferase</keyword>
<gene>
    <name evidence="6" type="primary">rlmL</name>
    <name evidence="6" type="ORF">CUZ56_01078</name>
</gene>
<reference evidence="6 7" key="1">
    <citation type="submission" date="2018-01" db="EMBL/GenBank/DDBJ databases">
        <title>Saezia sanguinis gen. nov., sp. nov., in the order Burkholderiales isolated from human blood.</title>
        <authorList>
            <person name="Medina-Pascual M.J."/>
            <person name="Valdezate S."/>
            <person name="Monzon S."/>
            <person name="Cuesta I."/>
            <person name="Carrasco G."/>
            <person name="Villalon P."/>
            <person name="Saez-Nieto J.A."/>
        </authorList>
    </citation>
    <scope>NUCLEOTIDE SEQUENCE [LARGE SCALE GENOMIC DNA]</scope>
    <source>
        <strain evidence="6 7">CNM695-12</strain>
    </source>
</reference>
<evidence type="ECO:0000256" key="3">
    <source>
        <dbReference type="PROSITE-ProRule" id="PRU00529"/>
    </source>
</evidence>
<keyword evidence="3" id="KW-0694">RNA-binding</keyword>